<dbReference type="EMBL" id="FLUV01002471">
    <property type="protein sequence ID" value="SBW28788.1"/>
    <property type="molecule type" value="Genomic_DNA"/>
</dbReference>
<feature type="compositionally biased region" description="Basic residues" evidence="1">
    <location>
        <begin position="277"/>
        <end position="287"/>
    </location>
</feature>
<dbReference type="Proteomes" id="UP000199013">
    <property type="component" value="Unassembled WGS sequence"/>
</dbReference>
<feature type="compositionally biased region" description="Basic and acidic residues" evidence="1">
    <location>
        <begin position="244"/>
        <end position="253"/>
    </location>
</feature>
<feature type="region of interest" description="Disordered" evidence="1">
    <location>
        <begin position="207"/>
        <end position="304"/>
    </location>
</feature>
<keyword evidence="3" id="KW-1185">Reference proteome</keyword>
<feature type="compositionally biased region" description="Basic and acidic residues" evidence="1">
    <location>
        <begin position="23"/>
        <end position="34"/>
    </location>
</feature>
<feature type="region of interest" description="Disordered" evidence="1">
    <location>
        <begin position="95"/>
        <end position="128"/>
    </location>
</feature>
<name>A0A1C3PGM3_9ACTN</name>
<accession>A0A1C3PGM3</accession>
<organism evidence="2 3">
    <name type="scientific">Candidatus Protofrankia californiensis</name>
    <dbReference type="NCBI Taxonomy" id="1839754"/>
    <lineage>
        <taxon>Bacteria</taxon>
        <taxon>Bacillati</taxon>
        <taxon>Actinomycetota</taxon>
        <taxon>Actinomycetes</taxon>
        <taxon>Frankiales</taxon>
        <taxon>Frankiaceae</taxon>
        <taxon>Protofrankia</taxon>
    </lineage>
</organism>
<sequence>MIRAVAVAAPARAVGPSTGTCRHGTDQGLERRPGSADPSRSRSMIHDRKSSNHESEGVDGRDGSPFHTQSLDCDRTCGYLSGLWRAKGNTITLFSRSRFPRDPGGPEADPGSPGDPGSGSPLGQRAGLSAGDVVGREHCRQASMPEPTPTVATLAARQGQYDRSFSSWGYRLPPDRLCRCESDCRGTWLPEEPRAYLKIDACSWRPPTGHRISEDLARPRRRGRTGRLSHAHTVVGKARPAGHSRWEQDRQHAADSAGGEHTGKTDGGGVPTCRPPGRSHHARKGGRPIRPGTALHHVPRSTCL</sequence>
<feature type="compositionally biased region" description="Basic residues" evidence="1">
    <location>
        <begin position="219"/>
        <end position="230"/>
    </location>
</feature>
<protein>
    <submittedName>
        <fullName evidence="2">Uncharacterized protein</fullName>
    </submittedName>
</protein>
<feature type="region of interest" description="Disordered" evidence="1">
    <location>
        <begin position="7"/>
        <end position="71"/>
    </location>
</feature>
<gene>
    <name evidence="2" type="ORF">FDG2_5992</name>
</gene>
<evidence type="ECO:0000256" key="1">
    <source>
        <dbReference type="SAM" id="MobiDB-lite"/>
    </source>
</evidence>
<reference evidence="3" key="1">
    <citation type="submission" date="2016-02" db="EMBL/GenBank/DDBJ databases">
        <authorList>
            <person name="Wibberg D."/>
        </authorList>
    </citation>
    <scope>NUCLEOTIDE SEQUENCE [LARGE SCALE GENOMIC DNA]</scope>
</reference>
<feature type="compositionally biased region" description="Basic and acidic residues" evidence="1">
    <location>
        <begin position="44"/>
        <end position="64"/>
    </location>
</feature>
<evidence type="ECO:0000313" key="2">
    <source>
        <dbReference type="EMBL" id="SBW28788.1"/>
    </source>
</evidence>
<proteinExistence type="predicted"/>
<evidence type="ECO:0000313" key="3">
    <source>
        <dbReference type="Proteomes" id="UP000199013"/>
    </source>
</evidence>
<dbReference type="AlphaFoldDB" id="A0A1C3PGM3"/>